<keyword evidence="3" id="KW-1185">Reference proteome</keyword>
<evidence type="ECO:0000313" key="2">
    <source>
        <dbReference type="EMBL" id="KAG2501066.1"/>
    </source>
</evidence>
<sequence>MNAPCLHFPCGPAHAQAVCTGFGSLRVDLSQCKNGTLSWICCAGGACSNADCPKGDAGSSSGVDADGNPVINLRCDESSSIDITLKDPTDSTLTLQIHDGLNIGEQDCSGGKPPATQPPAAASPLTPAQPPATQPSATASPFSTAQSPSAQPPAPSSAVPSAQPPTSQPSAPSSSVPSAQPAATQPPAPASPISTAQPPAAQPQPASAVSPSTPSQPRAPHGNGNSKNWGTVFKIPPPPGGGVTYMTQAGYVIMCAGCGQNMQEKGYVAAELTISVWLKDIATKNGGTKTYKYQVSFDVELKAAAFSASDINAFLGSNMPRNAPGSWKPKPTLLPPGPVFTGPMSFTVTKLYKHTDTAPPESLFMTLHFVSTKCPLPQ</sequence>
<feature type="compositionally biased region" description="Low complexity" evidence="1">
    <location>
        <begin position="168"/>
        <end position="183"/>
    </location>
</feature>
<dbReference type="AlphaFoldDB" id="A0A835YHI3"/>
<accession>A0A835YHI3</accession>
<evidence type="ECO:0000256" key="1">
    <source>
        <dbReference type="SAM" id="MobiDB-lite"/>
    </source>
</evidence>
<reference evidence="2" key="1">
    <citation type="journal article" date="2020" name="bioRxiv">
        <title>Comparative genomics of Chlamydomonas.</title>
        <authorList>
            <person name="Craig R.J."/>
            <person name="Hasan A.R."/>
            <person name="Ness R.W."/>
            <person name="Keightley P.D."/>
        </authorList>
    </citation>
    <scope>NUCLEOTIDE SEQUENCE</scope>
    <source>
        <strain evidence="2">CCAP 11/70</strain>
    </source>
</reference>
<proteinExistence type="predicted"/>
<name>A0A835YHI3_9CHLO</name>
<dbReference type="Proteomes" id="UP000612055">
    <property type="component" value="Unassembled WGS sequence"/>
</dbReference>
<protein>
    <submittedName>
        <fullName evidence="2">Uncharacterized protein</fullName>
    </submittedName>
</protein>
<comment type="caution">
    <text evidence="2">The sequence shown here is derived from an EMBL/GenBank/DDBJ whole genome shotgun (WGS) entry which is preliminary data.</text>
</comment>
<feature type="compositionally biased region" description="Low complexity" evidence="1">
    <location>
        <begin position="191"/>
        <end position="216"/>
    </location>
</feature>
<evidence type="ECO:0000313" key="3">
    <source>
        <dbReference type="Proteomes" id="UP000612055"/>
    </source>
</evidence>
<gene>
    <name evidence="2" type="ORF">HYH03_000885</name>
</gene>
<organism evidence="2 3">
    <name type="scientific">Edaphochlamys debaryana</name>
    <dbReference type="NCBI Taxonomy" id="47281"/>
    <lineage>
        <taxon>Eukaryota</taxon>
        <taxon>Viridiplantae</taxon>
        <taxon>Chlorophyta</taxon>
        <taxon>core chlorophytes</taxon>
        <taxon>Chlorophyceae</taxon>
        <taxon>CS clade</taxon>
        <taxon>Chlamydomonadales</taxon>
        <taxon>Chlamydomonadales incertae sedis</taxon>
        <taxon>Edaphochlamys</taxon>
    </lineage>
</organism>
<feature type="compositionally biased region" description="Low complexity" evidence="1">
    <location>
        <begin position="134"/>
        <end position="149"/>
    </location>
</feature>
<feature type="region of interest" description="Disordered" evidence="1">
    <location>
        <begin position="104"/>
        <end position="235"/>
    </location>
</feature>
<dbReference type="EMBL" id="JAEHOE010000002">
    <property type="protein sequence ID" value="KAG2501066.1"/>
    <property type="molecule type" value="Genomic_DNA"/>
</dbReference>